<dbReference type="OrthoDB" id="8696437at2"/>
<dbReference type="InterPro" id="IPR003431">
    <property type="entry name" value="B-propeller_Phytase"/>
</dbReference>
<comment type="caution">
    <text evidence="2">The sequence shown here is derived from an EMBL/GenBank/DDBJ whole genome shotgun (WGS) entry which is preliminary data.</text>
</comment>
<dbReference type="GO" id="GO:0016158">
    <property type="term" value="F:inositol hexakisphosphate 3-phosphatase activity"/>
    <property type="evidence" value="ECO:0007669"/>
    <property type="project" value="InterPro"/>
</dbReference>
<protein>
    <submittedName>
        <fullName evidence="2">3-phytase</fullName>
    </submittedName>
</protein>
<dbReference type="Proteomes" id="UP000283387">
    <property type="component" value="Unassembled WGS sequence"/>
</dbReference>
<dbReference type="EMBL" id="RAPN01000001">
    <property type="protein sequence ID" value="RKD91673.1"/>
    <property type="molecule type" value="Genomic_DNA"/>
</dbReference>
<sequence>MRDLMFQWKQLLLITILFSGAACHRASEGSQRAANKIKKTTTALYETEPMPQPVDEDAADDPAIWANPKDASQIYIIGTDKKGGLAVYDLKGKQLHYYADGNMNNVDLRYGFVLNNDTIDLVCATNRTTEGLSIYKILPDGSLINVAARAIKTEMNGEVYGFAMYKSPQTDQIYAYMNSKAGEVEQWELFATDSLVDARLVRSWSVNTQVEGMVADDENKVFFLGEENDGIWKFEAEPNAKTEGNKLAKSSEADNENISFDLEGLAIYYLPKGEGYLLASSQGNYSYAVYERQPPHKYIGSFRITDGDVDGVEETDGIDIFSSYLNEDFEHGLLVVQDGYNYDDKAAVAQNFKLVPWENVAKLFKLKKN</sequence>
<evidence type="ECO:0000313" key="3">
    <source>
        <dbReference type="Proteomes" id="UP000283387"/>
    </source>
</evidence>
<dbReference type="PROSITE" id="PS51662">
    <property type="entry name" value="BP_PHYTASE"/>
    <property type="match status" value="1"/>
</dbReference>
<dbReference type="RefSeq" id="WP_120272952.1">
    <property type="nucleotide sequence ID" value="NZ_RAPN01000001.1"/>
</dbReference>
<dbReference type="Pfam" id="PF02333">
    <property type="entry name" value="Phytase"/>
    <property type="match status" value="1"/>
</dbReference>
<organism evidence="2 3">
    <name type="scientific">Mangrovibacterium diazotrophicum</name>
    <dbReference type="NCBI Taxonomy" id="1261403"/>
    <lineage>
        <taxon>Bacteria</taxon>
        <taxon>Pseudomonadati</taxon>
        <taxon>Bacteroidota</taxon>
        <taxon>Bacteroidia</taxon>
        <taxon>Marinilabiliales</taxon>
        <taxon>Prolixibacteraceae</taxon>
        <taxon>Mangrovibacterium</taxon>
    </lineage>
</organism>
<evidence type="ECO:0000313" key="2">
    <source>
        <dbReference type="EMBL" id="RKD91673.1"/>
    </source>
</evidence>
<proteinExistence type="predicted"/>
<keyword evidence="3" id="KW-1185">Reference proteome</keyword>
<dbReference type="Gene3D" id="2.120.10.30">
    <property type="entry name" value="TolB, C-terminal domain"/>
    <property type="match status" value="1"/>
</dbReference>
<dbReference type="InterPro" id="IPR011042">
    <property type="entry name" value="6-blade_b-propeller_TolB-like"/>
</dbReference>
<dbReference type="PROSITE" id="PS51257">
    <property type="entry name" value="PROKAR_LIPOPROTEIN"/>
    <property type="match status" value="1"/>
</dbReference>
<gene>
    <name evidence="2" type="ORF">BC643_2035</name>
</gene>
<name>A0A419W877_9BACT</name>
<reference evidence="2 3" key="1">
    <citation type="submission" date="2018-09" db="EMBL/GenBank/DDBJ databases">
        <title>Genomic Encyclopedia of Archaeal and Bacterial Type Strains, Phase II (KMG-II): from individual species to whole genera.</title>
        <authorList>
            <person name="Goeker M."/>
        </authorList>
    </citation>
    <scope>NUCLEOTIDE SEQUENCE [LARGE SCALE GENOMIC DNA]</scope>
    <source>
        <strain evidence="2 3">DSM 27148</strain>
    </source>
</reference>
<dbReference type="SUPFAM" id="SSF50956">
    <property type="entry name" value="Thermostable phytase (3-phytase)"/>
    <property type="match status" value="1"/>
</dbReference>
<evidence type="ECO:0000259" key="1">
    <source>
        <dbReference type="PROSITE" id="PS51662"/>
    </source>
</evidence>
<feature type="domain" description="BPP" evidence="1">
    <location>
        <begin position="31"/>
        <end position="364"/>
    </location>
</feature>
<accession>A0A419W877</accession>
<dbReference type="AlphaFoldDB" id="A0A419W877"/>